<reference evidence="2" key="1">
    <citation type="submission" date="2021-02" db="EMBL/GenBank/DDBJ databases">
        <title>Abyssanaerobacter marinus gen.nov., sp., nov, anaerobic bacterium isolated from the Onnuri vent field of Indian Ocean and suggestion of Mogibacteriaceae fam. nov., and proposal of reclassification of ambiguous this family's genus member.</title>
        <authorList>
            <person name="Kim Y.J."/>
            <person name="Yang J.-A."/>
        </authorList>
    </citation>
    <scope>NUCLEOTIDE SEQUENCE</scope>
    <source>
        <strain evidence="2">DSM 2634</strain>
    </source>
</reference>
<accession>A0A939D9C7</accession>
<dbReference type="EMBL" id="JAFJZZ010000003">
    <property type="protein sequence ID" value="MBN7773470.1"/>
    <property type="molecule type" value="Genomic_DNA"/>
</dbReference>
<evidence type="ECO:0000259" key="1">
    <source>
        <dbReference type="Pfam" id="PF12652"/>
    </source>
</evidence>
<evidence type="ECO:0000313" key="2">
    <source>
        <dbReference type="EMBL" id="MBN7773467.1"/>
    </source>
</evidence>
<proteinExistence type="predicted"/>
<protein>
    <submittedName>
        <fullName evidence="2">Spore coat protein CotJB</fullName>
    </submittedName>
</protein>
<evidence type="ECO:0000313" key="4">
    <source>
        <dbReference type="Proteomes" id="UP000664545"/>
    </source>
</evidence>
<organism evidence="2 4">
    <name type="scientific">Clostridium aminobutyricum</name>
    <dbReference type="NCBI Taxonomy" id="33953"/>
    <lineage>
        <taxon>Bacteria</taxon>
        <taxon>Bacillati</taxon>
        <taxon>Bacillota</taxon>
        <taxon>Clostridia</taxon>
        <taxon>Eubacteriales</taxon>
        <taxon>Clostridiaceae</taxon>
        <taxon>Clostridium</taxon>
    </lineage>
</organism>
<gene>
    <name evidence="2" type="ORF">JYB65_08840</name>
    <name evidence="3" type="ORF">JYB65_08855</name>
</gene>
<keyword evidence="4" id="KW-1185">Reference proteome</keyword>
<dbReference type="InterPro" id="IPR024207">
    <property type="entry name" value="CotJB_dom"/>
</dbReference>
<dbReference type="RefSeq" id="WP_206582305.1">
    <property type="nucleotide sequence ID" value="NZ_JAFJZZ010000003.1"/>
</dbReference>
<dbReference type="EMBL" id="JAFJZZ010000003">
    <property type="protein sequence ID" value="MBN7773467.1"/>
    <property type="molecule type" value="Genomic_DNA"/>
</dbReference>
<keyword evidence="2" id="KW-0946">Virion</keyword>
<dbReference type="PIRSF" id="PIRSF010606">
    <property type="entry name" value="Spore_coat_CotJB"/>
    <property type="match status" value="1"/>
</dbReference>
<dbReference type="InterPro" id="IPR016571">
    <property type="entry name" value="Spore_coat_assembly_CotJB"/>
</dbReference>
<name>A0A939D9C7_CLOAM</name>
<feature type="domain" description="Protein CotJB" evidence="1">
    <location>
        <begin position="5"/>
        <end position="79"/>
    </location>
</feature>
<dbReference type="Pfam" id="PF12652">
    <property type="entry name" value="CotJB"/>
    <property type="match status" value="1"/>
</dbReference>
<comment type="caution">
    <text evidence="2">The sequence shown here is derived from an EMBL/GenBank/DDBJ whole genome shotgun (WGS) entry which is preliminary data.</text>
</comment>
<dbReference type="Proteomes" id="UP000664545">
    <property type="component" value="Unassembled WGS sequence"/>
</dbReference>
<keyword evidence="2" id="KW-0167">Capsid protein</keyword>
<sequence>MSRSELMHKIQVLGFILVDVGLYLDTHPRDKAALNYFNKYSTLYKLARNDYEQQYGPITPIGTNDTVSWSWIDEPWPWEGGF</sequence>
<dbReference type="AlphaFoldDB" id="A0A939D9C7"/>
<evidence type="ECO:0000313" key="3">
    <source>
        <dbReference type="EMBL" id="MBN7773470.1"/>
    </source>
</evidence>